<proteinExistence type="predicted"/>
<accession>A0AAV4QET1</accession>
<reference evidence="1 2" key="1">
    <citation type="submission" date="2021-06" db="EMBL/GenBank/DDBJ databases">
        <title>Caerostris darwini draft genome.</title>
        <authorList>
            <person name="Kono N."/>
            <person name="Arakawa K."/>
        </authorList>
    </citation>
    <scope>NUCLEOTIDE SEQUENCE [LARGE SCALE GENOMIC DNA]</scope>
</reference>
<gene>
    <name evidence="1" type="ORF">CDAR_250261</name>
</gene>
<dbReference type="Proteomes" id="UP001054837">
    <property type="component" value="Unassembled WGS sequence"/>
</dbReference>
<protein>
    <submittedName>
        <fullName evidence="1">Uncharacterized protein</fullName>
    </submittedName>
</protein>
<evidence type="ECO:0000313" key="2">
    <source>
        <dbReference type="Proteomes" id="UP001054837"/>
    </source>
</evidence>
<organism evidence="1 2">
    <name type="scientific">Caerostris darwini</name>
    <dbReference type="NCBI Taxonomy" id="1538125"/>
    <lineage>
        <taxon>Eukaryota</taxon>
        <taxon>Metazoa</taxon>
        <taxon>Ecdysozoa</taxon>
        <taxon>Arthropoda</taxon>
        <taxon>Chelicerata</taxon>
        <taxon>Arachnida</taxon>
        <taxon>Araneae</taxon>
        <taxon>Araneomorphae</taxon>
        <taxon>Entelegynae</taxon>
        <taxon>Araneoidea</taxon>
        <taxon>Araneidae</taxon>
        <taxon>Caerostris</taxon>
    </lineage>
</organism>
<name>A0AAV4QET1_9ARAC</name>
<dbReference type="AlphaFoldDB" id="A0AAV4QET1"/>
<sequence length="88" mass="10377">MVPKQRAVVAHYRQKVPSEETQMPRSAQDYEESSELDLLSNLLGEINLLKITRYQEFENKQREMKLQIMDGKCVLLETCMIYVEQQLV</sequence>
<keyword evidence="2" id="KW-1185">Reference proteome</keyword>
<comment type="caution">
    <text evidence="1">The sequence shown here is derived from an EMBL/GenBank/DDBJ whole genome shotgun (WGS) entry which is preliminary data.</text>
</comment>
<dbReference type="EMBL" id="BPLQ01004466">
    <property type="protein sequence ID" value="GIY08218.1"/>
    <property type="molecule type" value="Genomic_DNA"/>
</dbReference>
<evidence type="ECO:0000313" key="1">
    <source>
        <dbReference type="EMBL" id="GIY08218.1"/>
    </source>
</evidence>